<evidence type="ECO:0000313" key="1">
    <source>
        <dbReference type="EMBL" id="EPC76794.1"/>
    </source>
</evidence>
<dbReference type="AlphaFoldDB" id="A0A8E0IT64"/>
<feature type="non-terminal residue" evidence="1">
    <location>
        <position position="108"/>
    </location>
</feature>
<dbReference type="Gene3D" id="1.10.10.10">
    <property type="entry name" value="Winged helix-like DNA-binding domain superfamily/Winged helix DNA-binding domain"/>
    <property type="match status" value="1"/>
</dbReference>
<dbReference type="EMBL" id="ANKD01000150">
    <property type="protein sequence ID" value="EPC76794.1"/>
    <property type="molecule type" value="Genomic_DNA"/>
</dbReference>
<sequence length="108" mass="12482">MFAIWEEGTSMQENLSQKILDLLDSGRFLTLKEIAKLLKMPEKPVEETLLHLVRLQKMNRRHFAGRDYFQTTQPQQATSKLSAVADDYLDQRQAAHALGVARTCYHHL</sequence>
<organism evidence="1 2">
    <name type="scientific">Lacticaseibacillus paracasei subsp. paracasei Lpp71</name>
    <dbReference type="NCBI Taxonomy" id="1256207"/>
    <lineage>
        <taxon>Bacteria</taxon>
        <taxon>Bacillati</taxon>
        <taxon>Bacillota</taxon>
        <taxon>Bacilli</taxon>
        <taxon>Lactobacillales</taxon>
        <taxon>Lactobacillaceae</taxon>
        <taxon>Lacticaseibacillus</taxon>
    </lineage>
</organism>
<gene>
    <name evidence="1" type="ORF">Lpp71_03491</name>
</gene>
<protein>
    <submittedName>
        <fullName evidence="1">Transcriptional regulator</fullName>
    </submittedName>
</protein>
<comment type="caution">
    <text evidence="1">The sequence shown here is derived from an EMBL/GenBank/DDBJ whole genome shotgun (WGS) entry which is preliminary data.</text>
</comment>
<name>A0A8E0IT64_LACPA</name>
<accession>A0A8E0IT64</accession>
<reference evidence="1 2" key="1">
    <citation type="journal article" date="2013" name="PLoS ONE">
        <title>Lactobacillus paracasei comparative genomics: towards species pan-genome definition and exploitation of diversity.</title>
        <authorList>
            <person name="Smokvina T."/>
            <person name="Wels M."/>
            <person name="Polka J."/>
            <person name="Chervaux C."/>
            <person name="Brisse S."/>
            <person name="Boekhorst J."/>
            <person name="van Hylckama Vlieg J.E."/>
            <person name="Siezen R.J."/>
        </authorList>
    </citation>
    <scope>NUCLEOTIDE SEQUENCE [LARGE SCALE GENOMIC DNA]</scope>
    <source>
        <strain evidence="1 2">Lpp71</strain>
    </source>
</reference>
<proteinExistence type="predicted"/>
<dbReference type="Proteomes" id="UP000014252">
    <property type="component" value="Unassembled WGS sequence"/>
</dbReference>
<dbReference type="InterPro" id="IPR036388">
    <property type="entry name" value="WH-like_DNA-bd_sf"/>
</dbReference>
<evidence type="ECO:0000313" key="2">
    <source>
        <dbReference type="Proteomes" id="UP000014252"/>
    </source>
</evidence>